<organism evidence="1 2">
    <name type="scientific">Paenibacillus forsythiae</name>
    <dbReference type="NCBI Taxonomy" id="365616"/>
    <lineage>
        <taxon>Bacteria</taxon>
        <taxon>Bacillati</taxon>
        <taxon>Bacillota</taxon>
        <taxon>Bacilli</taxon>
        <taxon>Bacillales</taxon>
        <taxon>Paenibacillaceae</taxon>
        <taxon>Paenibacillus</taxon>
    </lineage>
</organism>
<dbReference type="RefSeq" id="WP_312001201.1">
    <property type="nucleotide sequence ID" value="NZ_JAUSUY010000014.1"/>
</dbReference>
<evidence type="ECO:0000313" key="2">
    <source>
        <dbReference type="Proteomes" id="UP001248709"/>
    </source>
</evidence>
<accession>A0ABU3HA75</accession>
<protein>
    <submittedName>
        <fullName evidence="1">Uncharacterized protein</fullName>
    </submittedName>
</protein>
<gene>
    <name evidence="1" type="ORF">J2Z22_003289</name>
</gene>
<comment type="caution">
    <text evidence="1">The sequence shown here is derived from an EMBL/GenBank/DDBJ whole genome shotgun (WGS) entry which is preliminary data.</text>
</comment>
<dbReference type="Proteomes" id="UP001248709">
    <property type="component" value="Unassembled WGS sequence"/>
</dbReference>
<sequence>MDQSNLSQTYLMEILFLGNIRKPHLNWLQFLLLRLLSHVVLITGLPGVSGTGRPETPKTGGISQGFRILLRVVVSTCVCSIFHQKNGFRLLESARRESLPGKDAVYRFPNHSGYAWQRFLSALSSDTVQRVAKLTSNQRRVHCG</sequence>
<dbReference type="EMBL" id="JAUSUY010000014">
    <property type="protein sequence ID" value="MDT3427713.1"/>
    <property type="molecule type" value="Genomic_DNA"/>
</dbReference>
<evidence type="ECO:0000313" key="1">
    <source>
        <dbReference type="EMBL" id="MDT3427713.1"/>
    </source>
</evidence>
<keyword evidence="2" id="KW-1185">Reference proteome</keyword>
<reference evidence="1 2" key="1">
    <citation type="submission" date="2023-07" db="EMBL/GenBank/DDBJ databases">
        <title>Genomic Encyclopedia of Type Strains, Phase IV (KMG-IV): sequencing the most valuable type-strain genomes for metagenomic binning, comparative biology and taxonomic classification.</title>
        <authorList>
            <person name="Goeker M."/>
        </authorList>
    </citation>
    <scope>NUCLEOTIDE SEQUENCE [LARGE SCALE GENOMIC DNA]</scope>
    <source>
        <strain evidence="1 2">T98</strain>
    </source>
</reference>
<name>A0ABU3HA75_9BACL</name>
<proteinExistence type="predicted"/>